<dbReference type="GO" id="GO:0019894">
    <property type="term" value="F:kinesin binding"/>
    <property type="evidence" value="ECO:0007669"/>
    <property type="project" value="InterPro"/>
</dbReference>
<proteinExistence type="predicted"/>
<evidence type="ECO:0000256" key="1">
    <source>
        <dbReference type="SAM" id="MobiDB-lite"/>
    </source>
</evidence>
<dbReference type="GO" id="GO:0035869">
    <property type="term" value="C:ciliary transition zone"/>
    <property type="evidence" value="ECO:0007669"/>
    <property type="project" value="TreeGrafter"/>
</dbReference>
<dbReference type="Pfam" id="PF05804">
    <property type="entry name" value="KAP"/>
    <property type="match status" value="1"/>
</dbReference>
<dbReference type="Gene3D" id="1.25.10.10">
    <property type="entry name" value="Leucine-rich Repeat Variant"/>
    <property type="match status" value="2"/>
</dbReference>
<dbReference type="SMART" id="SM01297">
    <property type="entry name" value="KAP"/>
    <property type="match status" value="1"/>
</dbReference>
<dbReference type="InterPro" id="IPR011989">
    <property type="entry name" value="ARM-like"/>
</dbReference>
<dbReference type="GO" id="GO:0005930">
    <property type="term" value="C:axoneme"/>
    <property type="evidence" value="ECO:0007669"/>
    <property type="project" value="TreeGrafter"/>
</dbReference>
<name>A0AAW2YZR1_9EUKA</name>
<evidence type="ECO:0000313" key="2">
    <source>
        <dbReference type="EMBL" id="KAL0482488.1"/>
    </source>
</evidence>
<dbReference type="GO" id="GO:0007018">
    <property type="term" value="P:microtubule-based movement"/>
    <property type="evidence" value="ECO:0007669"/>
    <property type="project" value="TreeGrafter"/>
</dbReference>
<keyword evidence="3" id="KW-1185">Reference proteome</keyword>
<organism evidence="2 3">
    <name type="scientific">Acrasis kona</name>
    <dbReference type="NCBI Taxonomy" id="1008807"/>
    <lineage>
        <taxon>Eukaryota</taxon>
        <taxon>Discoba</taxon>
        <taxon>Heterolobosea</taxon>
        <taxon>Tetramitia</taxon>
        <taxon>Eutetramitia</taxon>
        <taxon>Acrasidae</taxon>
        <taxon>Acrasis</taxon>
    </lineage>
</organism>
<dbReference type="AlphaFoldDB" id="A0AAW2YZR1"/>
<dbReference type="InterPro" id="IPR008658">
    <property type="entry name" value="KAP3"/>
</dbReference>
<reference evidence="2 3" key="1">
    <citation type="submission" date="2024-03" db="EMBL/GenBank/DDBJ databases">
        <title>The Acrasis kona genome and developmental transcriptomes reveal deep origins of eukaryotic multicellular pathways.</title>
        <authorList>
            <person name="Sheikh S."/>
            <person name="Fu C.-J."/>
            <person name="Brown M.W."/>
            <person name="Baldauf S.L."/>
        </authorList>
    </citation>
    <scope>NUCLEOTIDE SEQUENCE [LARGE SCALE GENOMIC DNA]</scope>
    <source>
        <strain evidence="2 3">ATCC MYA-3509</strain>
    </source>
</reference>
<dbReference type="EMBL" id="JAOPGA020000862">
    <property type="protein sequence ID" value="KAL0482488.1"/>
    <property type="molecule type" value="Genomic_DNA"/>
</dbReference>
<accession>A0AAW2YZR1</accession>
<protein>
    <submittedName>
        <fullName evidence="2">Kinesin-associated protein</fullName>
    </submittedName>
</protein>
<gene>
    <name evidence="2" type="ORF">AKO1_014476</name>
</gene>
<dbReference type="Proteomes" id="UP001431209">
    <property type="component" value="Unassembled WGS sequence"/>
</dbReference>
<sequence>MSDSEEQLEFDENTKVSIQQIDDYLQLLYDDDFAKKVQGSFLIMQVSREPDNLEYLIGNEHLLNALGRELKDEGRKSMELMINILYVFYSFSHFSQFHSIITKFKVGVIVMKTIDYEEKRFNELMKELKAKNVNQDRLNLMLQKQEKLLYVCFHILLNLAENIEIEIKMKEKKIIPSLCRIVQYRTNPDLLILAITFLKKLSIFQENKDEMTEEGLVQNLLQFIPHENDQLLTVSLKLLLNLTFDINVRAYLAKNALPQLLQLLGNLEHFSIVIKILYHLTTDEAGRNLPSFSEIIPILMELVIEFPAATVDKELMALVINLSTVPRNSELMGTTNNAVSRIIERCLKSRDNLLCKLMRNITRHEKLKNTVRKYLPEIMGLCTKIDDTDVLVELLGVVGNLGSSAGPQQGQYLQIFKKFKMTDFLIKNLKNGGEQVEDDVLLEVIILVGTLCADKECAQMLSQANIVPSLCSIFLNKYSDEEMVLQCLFSFSQFMLYESTKKQFLTNKQAITVVISMLMTRNDIIRKMTDTVLDYISESSPEWAKIIRLRKFQLYNAAWIRAVEEEDGKDNDQGDSDDYLRSSVDSDDLRVWTAD</sequence>
<feature type="region of interest" description="Disordered" evidence="1">
    <location>
        <begin position="566"/>
        <end position="595"/>
    </location>
</feature>
<dbReference type="PANTHER" id="PTHR15605">
    <property type="entry name" value="KINESIN-ASSOCIATED PROTEINS"/>
    <property type="match status" value="1"/>
</dbReference>
<dbReference type="PANTHER" id="PTHR15605:SF2">
    <property type="entry name" value="KINESIN-ASSOCIATED PROTEIN 3"/>
    <property type="match status" value="1"/>
</dbReference>
<comment type="caution">
    <text evidence="2">The sequence shown here is derived from an EMBL/GenBank/DDBJ whole genome shotgun (WGS) entry which is preliminary data.</text>
</comment>
<dbReference type="GO" id="GO:0044782">
    <property type="term" value="P:cilium organization"/>
    <property type="evidence" value="ECO:0007669"/>
    <property type="project" value="TreeGrafter"/>
</dbReference>
<dbReference type="GO" id="GO:0016939">
    <property type="term" value="C:kinesin II complex"/>
    <property type="evidence" value="ECO:0007669"/>
    <property type="project" value="TreeGrafter"/>
</dbReference>
<dbReference type="InterPro" id="IPR016024">
    <property type="entry name" value="ARM-type_fold"/>
</dbReference>
<evidence type="ECO:0000313" key="3">
    <source>
        <dbReference type="Proteomes" id="UP001431209"/>
    </source>
</evidence>
<dbReference type="SUPFAM" id="SSF48371">
    <property type="entry name" value="ARM repeat"/>
    <property type="match status" value="1"/>
</dbReference>
<feature type="compositionally biased region" description="Acidic residues" evidence="1">
    <location>
        <begin position="566"/>
        <end position="577"/>
    </location>
</feature>